<dbReference type="InterPro" id="IPR050382">
    <property type="entry name" value="MFS_Na/Anion_cotransporter"/>
</dbReference>
<protein>
    <submittedName>
        <fullName evidence="9">MFS transporter</fullName>
    </submittedName>
</protein>
<evidence type="ECO:0000313" key="9">
    <source>
        <dbReference type="EMBL" id="RFC82096.1"/>
    </source>
</evidence>
<feature type="transmembrane region" description="Helical" evidence="6">
    <location>
        <begin position="289"/>
        <end position="310"/>
    </location>
</feature>
<dbReference type="InterPro" id="IPR020846">
    <property type="entry name" value="MFS_dom"/>
</dbReference>
<evidence type="ECO:0000313" key="11">
    <source>
        <dbReference type="Proteomes" id="UP001595455"/>
    </source>
</evidence>
<dbReference type="Proteomes" id="UP001595455">
    <property type="component" value="Unassembled WGS sequence"/>
</dbReference>
<dbReference type="EMBL" id="JBHRSF010000019">
    <property type="protein sequence ID" value="MFC2995257.1"/>
    <property type="molecule type" value="Genomic_DNA"/>
</dbReference>
<evidence type="ECO:0000256" key="3">
    <source>
        <dbReference type="ARBA" id="ARBA00022989"/>
    </source>
</evidence>
<evidence type="ECO:0000256" key="1">
    <source>
        <dbReference type="ARBA" id="ARBA00004141"/>
    </source>
</evidence>
<reference evidence="11" key="3">
    <citation type="journal article" date="2019" name="Int. J. Syst. Evol. Microbiol.">
        <title>The Global Catalogue of Microorganisms (GCM) 10K type strain sequencing project: providing services to taxonomists for standard genome sequencing and annotation.</title>
        <authorList>
            <consortium name="The Broad Institute Genomics Platform"/>
            <consortium name="The Broad Institute Genome Sequencing Center for Infectious Disease"/>
            <person name="Wu L."/>
            <person name="Ma J."/>
        </authorList>
    </citation>
    <scope>NUCLEOTIDE SEQUENCE [LARGE SCALE GENOMIC DNA]</scope>
    <source>
        <strain evidence="11">KCTC 62575</strain>
    </source>
</reference>
<evidence type="ECO:0000256" key="6">
    <source>
        <dbReference type="SAM" id="Phobius"/>
    </source>
</evidence>
<evidence type="ECO:0000256" key="5">
    <source>
        <dbReference type="ARBA" id="ARBA00038514"/>
    </source>
</evidence>
<dbReference type="SUPFAM" id="SSF103473">
    <property type="entry name" value="MFS general substrate transporter"/>
    <property type="match status" value="1"/>
</dbReference>
<dbReference type="PROSITE" id="PS50850">
    <property type="entry name" value="MFS"/>
    <property type="match status" value="1"/>
</dbReference>
<feature type="transmembrane region" description="Helical" evidence="6">
    <location>
        <begin position="86"/>
        <end position="104"/>
    </location>
</feature>
<feature type="domain" description="Major facilitator superfamily (MFS) profile" evidence="7">
    <location>
        <begin position="21"/>
        <end position="454"/>
    </location>
</feature>
<evidence type="ECO:0000259" key="7">
    <source>
        <dbReference type="PROSITE" id="PS50850"/>
    </source>
</evidence>
<evidence type="ECO:0000313" key="8">
    <source>
        <dbReference type="EMBL" id="MFC2995257.1"/>
    </source>
</evidence>
<evidence type="ECO:0000256" key="4">
    <source>
        <dbReference type="ARBA" id="ARBA00023136"/>
    </source>
</evidence>
<comment type="subcellular location">
    <subcellularLocation>
        <location evidence="1">Membrane</location>
        <topology evidence="1">Multi-pass membrane protein</topology>
    </subcellularLocation>
</comment>
<feature type="transmembrane region" description="Helical" evidence="6">
    <location>
        <begin position="432"/>
        <end position="450"/>
    </location>
</feature>
<feature type="transmembrane region" description="Helical" evidence="6">
    <location>
        <begin position="248"/>
        <end position="269"/>
    </location>
</feature>
<sequence length="463" mass="50070">MMQKTSQDLTPHTRFKKAWLITALLMIFQMINFADKAVLGLVAESAMAELQMTSTEFGFIGSSFFFLFAISGVVVGFAAGKIQTKWIILVMGVSWAILQFPMLFGGGAMALLVTRIILGAAEGPASSISLQHVQGWFEPTARGFPSSMVAAGTTIGPILAAPALAYIIAHPQLGWRWAFGFLGIVGLIWTVVWFFVCKEGPYSHISDQPEKKESKNNDELNIHTHSIAAVVDQLKPVPYFKIFSSKMFIVAVLTGIGCFWPLGFLTTWSPKYIATVAQLSPQMVGTVSTLPWILGALALMGAGYISRILMRKNATVHQALGMNFGIIILISGIAFFLLPYTQSNMAILLITIAAGAAMTFPLATMTVGYSVCSKQRAAVMATLVSLSSVGGIVSPLMVGHLMDRAGYIQPAKGQLLSSQMAENLIYGMNQSFTYIGVYLIVVAVLAILFLNPDKTAKRLNLSK</sequence>
<feature type="transmembrane region" description="Helical" evidence="6">
    <location>
        <begin position="175"/>
        <end position="196"/>
    </location>
</feature>
<dbReference type="InterPro" id="IPR036259">
    <property type="entry name" value="MFS_trans_sf"/>
</dbReference>
<keyword evidence="4 6" id="KW-0472">Membrane</keyword>
<gene>
    <name evidence="8" type="ORF">ACFODO_08260</name>
    <name evidence="9" type="ORF">C9E89_018205</name>
</gene>
<feature type="transmembrane region" description="Helical" evidence="6">
    <location>
        <begin position="57"/>
        <end position="79"/>
    </location>
</feature>
<dbReference type="Gene3D" id="1.20.1250.20">
    <property type="entry name" value="MFS general substrate transporter like domains"/>
    <property type="match status" value="2"/>
</dbReference>
<keyword evidence="3 6" id="KW-1133">Transmembrane helix</keyword>
<dbReference type="GO" id="GO:0016020">
    <property type="term" value="C:membrane"/>
    <property type="evidence" value="ECO:0007669"/>
    <property type="project" value="UniProtKB-SubCell"/>
</dbReference>
<dbReference type="Pfam" id="PF07690">
    <property type="entry name" value="MFS_1"/>
    <property type="match status" value="1"/>
</dbReference>
<dbReference type="PANTHER" id="PTHR11662:SF450">
    <property type="entry name" value="BLR1003 PROTEIN"/>
    <property type="match status" value="1"/>
</dbReference>
<evidence type="ECO:0000256" key="2">
    <source>
        <dbReference type="ARBA" id="ARBA00022692"/>
    </source>
</evidence>
<comment type="similarity">
    <text evidence="5">Belongs to the major facilitator superfamily. Phthalate permease family.</text>
</comment>
<reference evidence="8" key="1">
    <citation type="journal article" date="2014" name="Int. J. Syst. Evol. Microbiol.">
        <title>Complete genome of a new Firmicutes species belonging to the dominant human colonic microbiota ('Ruminococcus bicirculans') reveals two chromosomes and a selective capacity to utilize plant glucans.</title>
        <authorList>
            <consortium name="NISC Comparative Sequencing Program"/>
            <person name="Wegmann U."/>
            <person name="Louis P."/>
            <person name="Goesmann A."/>
            <person name="Henrissat B."/>
            <person name="Duncan S.H."/>
            <person name="Flint H.J."/>
        </authorList>
    </citation>
    <scope>NUCLEOTIDE SEQUENCE</scope>
    <source>
        <strain evidence="8">KCTC 62575</strain>
    </source>
</reference>
<feature type="transmembrane region" description="Helical" evidence="6">
    <location>
        <begin position="322"/>
        <end position="340"/>
    </location>
</feature>
<reference evidence="8" key="4">
    <citation type="submission" date="2024-09" db="EMBL/GenBank/DDBJ databases">
        <authorList>
            <person name="Sun Q."/>
            <person name="Mori K."/>
        </authorList>
    </citation>
    <scope>NUCLEOTIDE SEQUENCE</scope>
    <source>
        <strain evidence="8">KCTC 62575</strain>
    </source>
</reference>
<dbReference type="GO" id="GO:0022857">
    <property type="term" value="F:transmembrane transporter activity"/>
    <property type="evidence" value="ECO:0007669"/>
    <property type="project" value="InterPro"/>
</dbReference>
<evidence type="ECO:0000313" key="10">
    <source>
        <dbReference type="Proteomes" id="UP000240957"/>
    </source>
</evidence>
<name>A0A371YKV7_9GAMM</name>
<comment type="caution">
    <text evidence="9">The sequence shown here is derived from an EMBL/GenBank/DDBJ whole genome shotgun (WGS) entry which is preliminary data.</text>
</comment>
<organism evidence="9 10">
    <name type="scientific">Acinetobacter sichuanensis</name>
    <dbReference type="NCBI Taxonomy" id="2136183"/>
    <lineage>
        <taxon>Bacteria</taxon>
        <taxon>Pseudomonadati</taxon>
        <taxon>Pseudomonadota</taxon>
        <taxon>Gammaproteobacteria</taxon>
        <taxon>Moraxellales</taxon>
        <taxon>Moraxellaceae</taxon>
        <taxon>Acinetobacter</taxon>
    </lineage>
</organism>
<feature type="transmembrane region" description="Helical" evidence="6">
    <location>
        <begin position="110"/>
        <end position="128"/>
    </location>
</feature>
<dbReference type="Proteomes" id="UP000240957">
    <property type="component" value="Unassembled WGS sequence"/>
</dbReference>
<dbReference type="RefSeq" id="WP_107009745.1">
    <property type="nucleotide sequence ID" value="NZ_JBHRSF010000019.1"/>
</dbReference>
<dbReference type="PANTHER" id="PTHR11662">
    <property type="entry name" value="SOLUTE CARRIER FAMILY 17"/>
    <property type="match status" value="1"/>
</dbReference>
<keyword evidence="2 6" id="KW-0812">Transmembrane</keyword>
<dbReference type="OrthoDB" id="4474610at2"/>
<dbReference type="AlphaFoldDB" id="A0A371YKV7"/>
<feature type="transmembrane region" description="Helical" evidence="6">
    <location>
        <begin position="377"/>
        <end position="398"/>
    </location>
</feature>
<dbReference type="EMBL" id="PYIX02000043">
    <property type="protein sequence ID" value="RFC82096.1"/>
    <property type="molecule type" value="Genomic_DNA"/>
</dbReference>
<reference evidence="9 10" key="2">
    <citation type="submission" date="2018-08" db="EMBL/GenBank/DDBJ databases">
        <title>The draft genome of Acinetobacter sichuanensis strain WCHAc060041.</title>
        <authorList>
            <person name="Qin J."/>
            <person name="Feng Y."/>
            <person name="Zong Z."/>
        </authorList>
    </citation>
    <scope>NUCLEOTIDE SEQUENCE [LARGE SCALE GENOMIC DNA]</scope>
    <source>
        <strain evidence="9 10">WCHAc060041</strain>
    </source>
</reference>
<feature type="transmembrane region" description="Helical" evidence="6">
    <location>
        <begin position="149"/>
        <end position="169"/>
    </location>
</feature>
<proteinExistence type="inferred from homology"/>
<dbReference type="InterPro" id="IPR011701">
    <property type="entry name" value="MFS"/>
</dbReference>
<feature type="transmembrane region" description="Helical" evidence="6">
    <location>
        <begin position="346"/>
        <end position="365"/>
    </location>
</feature>
<keyword evidence="11" id="KW-1185">Reference proteome</keyword>
<accession>A0A371YKV7</accession>